<dbReference type="EMBL" id="GBXM01075836">
    <property type="protein sequence ID" value="JAH32741.1"/>
    <property type="molecule type" value="Transcribed_RNA"/>
</dbReference>
<evidence type="ECO:0000313" key="1">
    <source>
        <dbReference type="EMBL" id="JAH32741.1"/>
    </source>
</evidence>
<sequence>MNTWFVFFKNQIKGGNEGRWTPTGTDYGQQGHNTVFSLFAISQFHLTKDFWTQMNTNENSHLYPI</sequence>
<name>A0A0E9RUC6_ANGAN</name>
<reference evidence="1" key="2">
    <citation type="journal article" date="2015" name="Fish Shellfish Immunol.">
        <title>Early steps in the European eel (Anguilla anguilla)-Vibrio vulnificus interaction in the gills: Role of the RtxA13 toxin.</title>
        <authorList>
            <person name="Callol A."/>
            <person name="Pajuelo D."/>
            <person name="Ebbesson L."/>
            <person name="Teles M."/>
            <person name="MacKenzie S."/>
            <person name="Amaro C."/>
        </authorList>
    </citation>
    <scope>NUCLEOTIDE SEQUENCE</scope>
</reference>
<accession>A0A0E9RUC6</accession>
<proteinExistence type="predicted"/>
<reference evidence="1" key="1">
    <citation type="submission" date="2014-11" db="EMBL/GenBank/DDBJ databases">
        <authorList>
            <person name="Amaro Gonzalez C."/>
        </authorList>
    </citation>
    <scope>NUCLEOTIDE SEQUENCE</scope>
</reference>
<organism evidence="1">
    <name type="scientific">Anguilla anguilla</name>
    <name type="common">European freshwater eel</name>
    <name type="synonym">Muraena anguilla</name>
    <dbReference type="NCBI Taxonomy" id="7936"/>
    <lineage>
        <taxon>Eukaryota</taxon>
        <taxon>Metazoa</taxon>
        <taxon>Chordata</taxon>
        <taxon>Craniata</taxon>
        <taxon>Vertebrata</taxon>
        <taxon>Euteleostomi</taxon>
        <taxon>Actinopterygii</taxon>
        <taxon>Neopterygii</taxon>
        <taxon>Teleostei</taxon>
        <taxon>Anguilliformes</taxon>
        <taxon>Anguillidae</taxon>
        <taxon>Anguilla</taxon>
    </lineage>
</organism>
<dbReference type="AlphaFoldDB" id="A0A0E9RUC6"/>
<protein>
    <submittedName>
        <fullName evidence="1">Uncharacterized protein</fullName>
    </submittedName>
</protein>